<keyword evidence="2" id="KW-0819">tRNA processing</keyword>
<evidence type="ECO:0000313" key="6">
    <source>
        <dbReference type="Proteomes" id="UP000799429"/>
    </source>
</evidence>
<reference evidence="5" key="1">
    <citation type="journal article" date="2020" name="Stud. Mycol.">
        <title>101 Dothideomycetes genomes: a test case for predicting lifestyles and emergence of pathogens.</title>
        <authorList>
            <person name="Haridas S."/>
            <person name="Albert R."/>
            <person name="Binder M."/>
            <person name="Bloem J."/>
            <person name="Labutti K."/>
            <person name="Salamov A."/>
            <person name="Andreopoulos B."/>
            <person name="Baker S."/>
            <person name="Barry K."/>
            <person name="Bills G."/>
            <person name="Bluhm B."/>
            <person name="Cannon C."/>
            <person name="Castanera R."/>
            <person name="Culley D."/>
            <person name="Daum C."/>
            <person name="Ezra D."/>
            <person name="Gonzalez J."/>
            <person name="Henrissat B."/>
            <person name="Kuo A."/>
            <person name="Liang C."/>
            <person name="Lipzen A."/>
            <person name="Lutzoni F."/>
            <person name="Magnuson J."/>
            <person name="Mondo S."/>
            <person name="Nolan M."/>
            <person name="Ohm R."/>
            <person name="Pangilinan J."/>
            <person name="Park H.-J."/>
            <person name="Ramirez L."/>
            <person name="Alfaro M."/>
            <person name="Sun H."/>
            <person name="Tritt A."/>
            <person name="Yoshinaga Y."/>
            <person name="Zwiers L.-H."/>
            <person name="Turgeon B."/>
            <person name="Goodwin S."/>
            <person name="Spatafora J."/>
            <person name="Crous P."/>
            <person name="Grigoriev I."/>
        </authorList>
    </citation>
    <scope>NUCLEOTIDE SEQUENCE</scope>
    <source>
        <strain evidence="5">CBS 101060</strain>
    </source>
</reference>
<evidence type="ECO:0000256" key="1">
    <source>
        <dbReference type="ARBA" id="ARBA00006091"/>
    </source>
</evidence>
<evidence type="ECO:0000256" key="2">
    <source>
        <dbReference type="ARBA" id="ARBA00022694"/>
    </source>
</evidence>
<protein>
    <recommendedName>
        <fullName evidence="4">tRNA-splicing endonuclease subunit Sen15 domain-containing protein</fullName>
    </recommendedName>
</protein>
<dbReference type="GO" id="GO:0000213">
    <property type="term" value="F:tRNA-intron lyase activity"/>
    <property type="evidence" value="ECO:0007669"/>
    <property type="project" value="TreeGrafter"/>
</dbReference>
<dbReference type="AlphaFoldDB" id="A0A9P4VKP7"/>
<dbReference type="SUPFAM" id="SSF53032">
    <property type="entry name" value="tRNA-intron endonuclease catalytic domain-like"/>
    <property type="match status" value="1"/>
</dbReference>
<dbReference type="PANTHER" id="PTHR28518">
    <property type="entry name" value="TRNA-SPLICING ENDONUCLEASE SUBUNIT SEN15"/>
    <property type="match status" value="1"/>
</dbReference>
<dbReference type="InterPro" id="IPR036167">
    <property type="entry name" value="tRNA_intron_Endo_cat-like_sf"/>
</dbReference>
<dbReference type="OrthoDB" id="10002170at2759"/>
<comment type="similarity">
    <text evidence="1">Belongs to the SEN15 family.</text>
</comment>
<comment type="caution">
    <text evidence="5">The sequence shown here is derived from an EMBL/GenBank/DDBJ whole genome shotgun (WGS) entry which is preliminary data.</text>
</comment>
<organism evidence="5 6">
    <name type="scientific">Patellaria atrata CBS 101060</name>
    <dbReference type="NCBI Taxonomy" id="1346257"/>
    <lineage>
        <taxon>Eukaryota</taxon>
        <taxon>Fungi</taxon>
        <taxon>Dikarya</taxon>
        <taxon>Ascomycota</taxon>
        <taxon>Pezizomycotina</taxon>
        <taxon>Dothideomycetes</taxon>
        <taxon>Dothideomycetes incertae sedis</taxon>
        <taxon>Patellariales</taxon>
        <taxon>Patellariaceae</taxon>
        <taxon>Patellaria</taxon>
    </lineage>
</organism>
<dbReference type="InterPro" id="IPR018593">
    <property type="entry name" value="tRNA-endonuc_su_Sen15"/>
</dbReference>
<sequence>MDKVILPKPSALSSHLSTHLSQYPSPDHEQPYISLALQIEHSLRYEHRWTRLHLHTHSPLDGRRLARPMLAGTPPQRLYVHPDEQVEMVSREARKGGKKGGEVLRRGGDGRGEEEGDMEEIWGKRPEREWVLPTHLGEKWTLRRLAEIFGGVGVVPPDRDEGEDDEGADAETKRNMWRSKKRVLLAVVNDDSTIVYYIVHDGIMKPRQN</sequence>
<feature type="compositionally biased region" description="Basic and acidic residues" evidence="3">
    <location>
        <begin position="90"/>
        <end position="113"/>
    </location>
</feature>
<evidence type="ECO:0000313" key="5">
    <source>
        <dbReference type="EMBL" id="KAF2834703.1"/>
    </source>
</evidence>
<dbReference type="InterPro" id="IPR042777">
    <property type="entry name" value="Sen15_fungi"/>
</dbReference>
<evidence type="ECO:0000256" key="3">
    <source>
        <dbReference type="SAM" id="MobiDB-lite"/>
    </source>
</evidence>
<keyword evidence="6" id="KW-1185">Reference proteome</keyword>
<accession>A0A9P4VKP7</accession>
<dbReference type="Proteomes" id="UP000799429">
    <property type="component" value="Unassembled WGS sequence"/>
</dbReference>
<proteinExistence type="inferred from homology"/>
<dbReference type="Pfam" id="PF09631">
    <property type="entry name" value="Sen15"/>
    <property type="match status" value="1"/>
</dbReference>
<dbReference type="Gene3D" id="3.40.1350.10">
    <property type="match status" value="1"/>
</dbReference>
<name>A0A9P4VKP7_9PEZI</name>
<gene>
    <name evidence="5" type="ORF">M501DRAFT_1009007</name>
</gene>
<feature type="domain" description="tRNA-splicing endonuclease subunit Sen15" evidence="4">
    <location>
        <begin position="38"/>
        <end position="209"/>
    </location>
</feature>
<dbReference type="EMBL" id="MU006115">
    <property type="protein sequence ID" value="KAF2834703.1"/>
    <property type="molecule type" value="Genomic_DNA"/>
</dbReference>
<dbReference type="GO" id="GO:0000379">
    <property type="term" value="P:tRNA-type intron splice site recognition and cleavage"/>
    <property type="evidence" value="ECO:0007669"/>
    <property type="project" value="InterPro"/>
</dbReference>
<dbReference type="PANTHER" id="PTHR28518:SF1">
    <property type="entry name" value="TRNA-SPLICING ENDONUCLEASE SUBUNIT SEN15"/>
    <property type="match status" value="1"/>
</dbReference>
<evidence type="ECO:0000259" key="4">
    <source>
        <dbReference type="Pfam" id="PF09631"/>
    </source>
</evidence>
<feature type="region of interest" description="Disordered" evidence="3">
    <location>
        <begin position="90"/>
        <end position="120"/>
    </location>
</feature>
<dbReference type="GO" id="GO:0003676">
    <property type="term" value="F:nucleic acid binding"/>
    <property type="evidence" value="ECO:0007669"/>
    <property type="project" value="InterPro"/>
</dbReference>
<dbReference type="GO" id="GO:0000214">
    <property type="term" value="C:tRNA-intron endonuclease complex"/>
    <property type="evidence" value="ECO:0007669"/>
    <property type="project" value="InterPro"/>
</dbReference>
<dbReference type="InterPro" id="IPR011856">
    <property type="entry name" value="tRNA_endonuc-like_dom_sf"/>
</dbReference>